<organism evidence="3 4">
    <name type="scientific">Phenylobacterium montanum</name>
    <dbReference type="NCBI Taxonomy" id="2823693"/>
    <lineage>
        <taxon>Bacteria</taxon>
        <taxon>Pseudomonadati</taxon>
        <taxon>Pseudomonadota</taxon>
        <taxon>Alphaproteobacteria</taxon>
        <taxon>Caulobacterales</taxon>
        <taxon>Caulobacteraceae</taxon>
        <taxon>Phenylobacterium</taxon>
    </lineage>
</organism>
<evidence type="ECO:0000313" key="4">
    <source>
        <dbReference type="Proteomes" id="UP000676409"/>
    </source>
</evidence>
<evidence type="ECO:0000256" key="1">
    <source>
        <dbReference type="SAM" id="MobiDB-lite"/>
    </source>
</evidence>
<dbReference type="Proteomes" id="UP000676409">
    <property type="component" value="Chromosome"/>
</dbReference>
<feature type="compositionally biased region" description="Polar residues" evidence="1">
    <location>
        <begin position="129"/>
        <end position="147"/>
    </location>
</feature>
<protein>
    <recommendedName>
        <fullName evidence="2">Helix-turn-helix domain-containing protein</fullName>
    </recommendedName>
</protein>
<feature type="domain" description="Helix-turn-helix" evidence="2">
    <location>
        <begin position="81"/>
        <end position="121"/>
    </location>
</feature>
<evidence type="ECO:0000313" key="3">
    <source>
        <dbReference type="EMBL" id="QUD90431.1"/>
    </source>
</evidence>
<name>A0A975G5I4_9CAUL</name>
<dbReference type="Pfam" id="PF12728">
    <property type="entry name" value="HTH_17"/>
    <property type="match status" value="1"/>
</dbReference>
<sequence>MHDAELARLEVSQSLRIIPKRMTAASVAGAYAAHDRVRHAGQEGVAMAQAKPEHGAVIGVRTEARIDHAFADRALITALAAAALLGLDVKTLRALTDAEVIRAVTVNRVRRYSEAEIRRYLIEGPSAPCPSTNRTRAPTSNTTSSSRVVGISELRAKRLAAKQRPSKRS</sequence>
<dbReference type="RefSeq" id="WP_211940482.1">
    <property type="nucleotide sequence ID" value="NZ_CP073078.1"/>
</dbReference>
<evidence type="ECO:0000259" key="2">
    <source>
        <dbReference type="Pfam" id="PF12728"/>
    </source>
</evidence>
<dbReference type="AlphaFoldDB" id="A0A975G5I4"/>
<accession>A0A975G5I4</accession>
<dbReference type="KEGG" id="caul:KCG34_11480"/>
<dbReference type="InterPro" id="IPR041657">
    <property type="entry name" value="HTH_17"/>
</dbReference>
<reference evidence="3" key="1">
    <citation type="submission" date="2021-04" db="EMBL/GenBank/DDBJ databases">
        <title>The complete genome sequence of Caulobacter sp. S6.</title>
        <authorList>
            <person name="Tang Y."/>
            <person name="Ouyang W."/>
            <person name="Liu Q."/>
            <person name="Huang B."/>
            <person name="Guo Z."/>
            <person name="Lei P."/>
        </authorList>
    </citation>
    <scope>NUCLEOTIDE SEQUENCE</scope>
    <source>
        <strain evidence="3">S6</strain>
    </source>
</reference>
<dbReference type="EMBL" id="CP073078">
    <property type="protein sequence ID" value="QUD90431.1"/>
    <property type="molecule type" value="Genomic_DNA"/>
</dbReference>
<keyword evidence="4" id="KW-1185">Reference proteome</keyword>
<gene>
    <name evidence="3" type="ORF">KCG34_11480</name>
</gene>
<proteinExistence type="predicted"/>
<feature type="region of interest" description="Disordered" evidence="1">
    <location>
        <begin position="124"/>
        <end position="148"/>
    </location>
</feature>